<comment type="caution">
    <text evidence="2">The sequence shown here is derived from an EMBL/GenBank/DDBJ whole genome shotgun (WGS) entry which is preliminary data.</text>
</comment>
<keyword evidence="3" id="KW-1185">Reference proteome</keyword>
<accession>A0AAD7WGA9</accession>
<evidence type="ECO:0000313" key="2">
    <source>
        <dbReference type="EMBL" id="KAJ8395743.1"/>
    </source>
</evidence>
<feature type="region of interest" description="Disordered" evidence="1">
    <location>
        <begin position="1"/>
        <end position="58"/>
    </location>
</feature>
<evidence type="ECO:0000256" key="1">
    <source>
        <dbReference type="SAM" id="MobiDB-lite"/>
    </source>
</evidence>
<protein>
    <submittedName>
        <fullName evidence="2">Uncharacterized protein</fullName>
    </submittedName>
</protein>
<dbReference type="EMBL" id="JAINUG010000114">
    <property type="protein sequence ID" value="KAJ8395743.1"/>
    <property type="molecule type" value="Genomic_DNA"/>
</dbReference>
<evidence type="ECO:0000313" key="3">
    <source>
        <dbReference type="Proteomes" id="UP001221898"/>
    </source>
</evidence>
<dbReference type="Proteomes" id="UP001221898">
    <property type="component" value="Unassembled WGS sequence"/>
</dbReference>
<proteinExistence type="predicted"/>
<sequence length="99" mass="10911">MCGYQEVDPNASMEPLSEGEPVDGPLENTELNLTDMFPMEPEGEPEHAPLSGRFGTAQLEDPNLANSLQQVTVIKEKPIEGVSQPNYPHFAIKNQFSIK</sequence>
<organism evidence="2 3">
    <name type="scientific">Aldrovandia affinis</name>
    <dbReference type="NCBI Taxonomy" id="143900"/>
    <lineage>
        <taxon>Eukaryota</taxon>
        <taxon>Metazoa</taxon>
        <taxon>Chordata</taxon>
        <taxon>Craniata</taxon>
        <taxon>Vertebrata</taxon>
        <taxon>Euteleostomi</taxon>
        <taxon>Actinopterygii</taxon>
        <taxon>Neopterygii</taxon>
        <taxon>Teleostei</taxon>
        <taxon>Notacanthiformes</taxon>
        <taxon>Halosauridae</taxon>
        <taxon>Aldrovandia</taxon>
    </lineage>
</organism>
<dbReference type="AlphaFoldDB" id="A0AAD7WGA9"/>
<reference evidence="2" key="1">
    <citation type="journal article" date="2023" name="Science">
        <title>Genome structures resolve the early diversification of teleost fishes.</title>
        <authorList>
            <person name="Parey E."/>
            <person name="Louis A."/>
            <person name="Montfort J."/>
            <person name="Bouchez O."/>
            <person name="Roques C."/>
            <person name="Iampietro C."/>
            <person name="Lluch J."/>
            <person name="Castinel A."/>
            <person name="Donnadieu C."/>
            <person name="Desvignes T."/>
            <person name="Floi Bucao C."/>
            <person name="Jouanno E."/>
            <person name="Wen M."/>
            <person name="Mejri S."/>
            <person name="Dirks R."/>
            <person name="Jansen H."/>
            <person name="Henkel C."/>
            <person name="Chen W.J."/>
            <person name="Zahm M."/>
            <person name="Cabau C."/>
            <person name="Klopp C."/>
            <person name="Thompson A.W."/>
            <person name="Robinson-Rechavi M."/>
            <person name="Braasch I."/>
            <person name="Lecointre G."/>
            <person name="Bobe J."/>
            <person name="Postlethwait J.H."/>
            <person name="Berthelot C."/>
            <person name="Roest Crollius H."/>
            <person name="Guiguen Y."/>
        </authorList>
    </citation>
    <scope>NUCLEOTIDE SEQUENCE</scope>
    <source>
        <strain evidence="2">NC1722</strain>
    </source>
</reference>
<gene>
    <name evidence="2" type="ORF">AAFF_G00029800</name>
</gene>
<name>A0AAD7WGA9_9TELE</name>